<keyword evidence="2" id="KW-1185">Reference proteome</keyword>
<reference evidence="1 2" key="1">
    <citation type="submission" date="2024-03" db="EMBL/GenBank/DDBJ databases">
        <title>High-quality draft genome sequence of Oceanobacter sp. wDCs-4.</title>
        <authorList>
            <person name="Dong C."/>
        </authorList>
    </citation>
    <scope>NUCLEOTIDE SEQUENCE [LARGE SCALE GENOMIC DNA]</scope>
    <source>
        <strain evidence="2">wDCs-4</strain>
    </source>
</reference>
<dbReference type="Gene3D" id="3.30.70.1210">
    <property type="entry name" value="Crispr-associated protein, domain 2"/>
    <property type="match status" value="1"/>
</dbReference>
<dbReference type="SMART" id="SM01101">
    <property type="entry name" value="CRISPR_assoc"/>
    <property type="match status" value="1"/>
</dbReference>
<dbReference type="Gene3D" id="3.30.70.1200">
    <property type="entry name" value="Crispr-associated protein, domain 1"/>
    <property type="match status" value="1"/>
</dbReference>
<dbReference type="InterPro" id="IPR010179">
    <property type="entry name" value="CRISPR-assoc_prot_Cse3"/>
</dbReference>
<dbReference type="SUPFAM" id="SSF117987">
    <property type="entry name" value="CRISPR-associated protein"/>
    <property type="match status" value="2"/>
</dbReference>
<evidence type="ECO:0000313" key="2">
    <source>
        <dbReference type="Proteomes" id="UP001620597"/>
    </source>
</evidence>
<evidence type="ECO:0000313" key="1">
    <source>
        <dbReference type="EMBL" id="MFK4752064.1"/>
    </source>
</evidence>
<gene>
    <name evidence="1" type="primary">cas6e</name>
    <name evidence="1" type="ORF">WG929_06555</name>
</gene>
<sequence>MYFSRVTISNALTASQELVELQKNGAYASHALLWQLFPGYEDSWSNLKGKAKEQAQRPFLFREEIDSNGLPLFYVLSEQQPVAAHPAFACQTKPYQPRLSAGDRLAFKLRVNPVVSIRDEQGKSRRHDVLMNAKKNADVSGLNSHAAQQKKALAAHQAALGWISDNKRLAEWGIQLESEPELDHDSYYQHQHYQPKGKHTIRYSTVDYQGLLTVVDPERFLQTLAKGVGKAKGFGCGLWLIRRCQG</sequence>
<accession>A0ABW8NGK6</accession>
<dbReference type="Proteomes" id="UP001620597">
    <property type="component" value="Unassembled WGS sequence"/>
</dbReference>
<comment type="caution">
    <text evidence="1">The sequence shown here is derived from an EMBL/GenBank/DDBJ whole genome shotgun (WGS) entry which is preliminary data.</text>
</comment>
<dbReference type="RefSeq" id="WP_416205398.1">
    <property type="nucleotide sequence ID" value="NZ_JBBKTX010000006.1"/>
</dbReference>
<organism evidence="1 2">
    <name type="scientific">Oceanobacter antarcticus</name>
    <dbReference type="NCBI Taxonomy" id="3133425"/>
    <lineage>
        <taxon>Bacteria</taxon>
        <taxon>Pseudomonadati</taxon>
        <taxon>Pseudomonadota</taxon>
        <taxon>Gammaproteobacteria</taxon>
        <taxon>Oceanospirillales</taxon>
        <taxon>Oceanospirillaceae</taxon>
        <taxon>Oceanobacter</taxon>
    </lineage>
</organism>
<dbReference type="Pfam" id="PF08798">
    <property type="entry name" value="CRISPR_assoc"/>
    <property type="match status" value="1"/>
</dbReference>
<name>A0ABW8NGK6_9GAMM</name>
<dbReference type="EMBL" id="JBBKTX010000006">
    <property type="protein sequence ID" value="MFK4752064.1"/>
    <property type="molecule type" value="Genomic_DNA"/>
</dbReference>
<protein>
    <submittedName>
        <fullName evidence="1">Type I-E CRISPR-associated protein Cas6/Cse3/CasE</fullName>
    </submittedName>
</protein>
<dbReference type="NCBIfam" id="TIGR01907">
    <property type="entry name" value="casE_Cse3"/>
    <property type="match status" value="1"/>
</dbReference>
<dbReference type="CDD" id="cd09727">
    <property type="entry name" value="Cas6_I-E"/>
    <property type="match status" value="1"/>
</dbReference>
<proteinExistence type="predicted"/>